<organism evidence="2 3">
    <name type="scientific">Cristinia sonorae</name>
    <dbReference type="NCBI Taxonomy" id="1940300"/>
    <lineage>
        <taxon>Eukaryota</taxon>
        <taxon>Fungi</taxon>
        <taxon>Dikarya</taxon>
        <taxon>Basidiomycota</taxon>
        <taxon>Agaricomycotina</taxon>
        <taxon>Agaricomycetes</taxon>
        <taxon>Agaricomycetidae</taxon>
        <taxon>Agaricales</taxon>
        <taxon>Pleurotineae</taxon>
        <taxon>Stephanosporaceae</taxon>
        <taxon>Cristinia</taxon>
    </lineage>
</organism>
<dbReference type="Pfam" id="PF07714">
    <property type="entry name" value="PK_Tyr_Ser-Thr"/>
    <property type="match status" value="1"/>
</dbReference>
<dbReference type="Gene3D" id="1.10.510.10">
    <property type="entry name" value="Transferase(Phosphotransferase) domain 1"/>
    <property type="match status" value="1"/>
</dbReference>
<evidence type="ECO:0000313" key="2">
    <source>
        <dbReference type="EMBL" id="KAH8091024.1"/>
    </source>
</evidence>
<accession>A0A8K0XLI6</accession>
<sequence>MYASACVIYEMYAGHPPFAQKSTLEVSRLLAQGVQAPCPAARPMSDSIWRLTTLCWAQKRGKRPSADDGVKDLCRICSGANERDNSLAVWYSSRTLLKRILSAVPVAERHLVQRIRGISYGAQQPYIKRQNIIN</sequence>
<comment type="caution">
    <text evidence="2">The sequence shown here is derived from an EMBL/GenBank/DDBJ whole genome shotgun (WGS) entry which is preliminary data.</text>
</comment>
<dbReference type="InterPro" id="IPR001245">
    <property type="entry name" value="Ser-Thr/Tyr_kinase_cat_dom"/>
</dbReference>
<dbReference type="SUPFAM" id="SSF56112">
    <property type="entry name" value="Protein kinase-like (PK-like)"/>
    <property type="match status" value="1"/>
</dbReference>
<evidence type="ECO:0000259" key="1">
    <source>
        <dbReference type="Pfam" id="PF07714"/>
    </source>
</evidence>
<keyword evidence="3" id="KW-1185">Reference proteome</keyword>
<name>A0A8K0XLI6_9AGAR</name>
<dbReference type="Proteomes" id="UP000813824">
    <property type="component" value="Unassembled WGS sequence"/>
</dbReference>
<protein>
    <recommendedName>
        <fullName evidence="1">Serine-threonine/tyrosine-protein kinase catalytic domain-containing protein</fullName>
    </recommendedName>
</protein>
<dbReference type="GO" id="GO:0004672">
    <property type="term" value="F:protein kinase activity"/>
    <property type="evidence" value="ECO:0007669"/>
    <property type="project" value="InterPro"/>
</dbReference>
<feature type="domain" description="Serine-threonine/tyrosine-protein kinase catalytic" evidence="1">
    <location>
        <begin position="4"/>
        <end position="69"/>
    </location>
</feature>
<proteinExistence type="predicted"/>
<gene>
    <name evidence="2" type="ORF">BXZ70DRAFT_490312</name>
</gene>
<reference evidence="2" key="1">
    <citation type="journal article" date="2021" name="New Phytol.">
        <title>Evolutionary innovations through gain and loss of genes in the ectomycorrhizal Boletales.</title>
        <authorList>
            <person name="Wu G."/>
            <person name="Miyauchi S."/>
            <person name="Morin E."/>
            <person name="Kuo A."/>
            <person name="Drula E."/>
            <person name="Varga T."/>
            <person name="Kohler A."/>
            <person name="Feng B."/>
            <person name="Cao Y."/>
            <person name="Lipzen A."/>
            <person name="Daum C."/>
            <person name="Hundley H."/>
            <person name="Pangilinan J."/>
            <person name="Johnson J."/>
            <person name="Barry K."/>
            <person name="LaButti K."/>
            <person name="Ng V."/>
            <person name="Ahrendt S."/>
            <person name="Min B."/>
            <person name="Choi I.G."/>
            <person name="Park H."/>
            <person name="Plett J.M."/>
            <person name="Magnuson J."/>
            <person name="Spatafora J.W."/>
            <person name="Nagy L.G."/>
            <person name="Henrissat B."/>
            <person name="Grigoriev I.V."/>
            <person name="Yang Z.L."/>
            <person name="Xu J."/>
            <person name="Martin F.M."/>
        </authorList>
    </citation>
    <scope>NUCLEOTIDE SEQUENCE</scope>
    <source>
        <strain evidence="2">KKN 215</strain>
    </source>
</reference>
<evidence type="ECO:0000313" key="3">
    <source>
        <dbReference type="Proteomes" id="UP000813824"/>
    </source>
</evidence>
<dbReference type="EMBL" id="JAEVFJ010000037">
    <property type="protein sequence ID" value="KAH8091024.1"/>
    <property type="molecule type" value="Genomic_DNA"/>
</dbReference>
<dbReference type="OrthoDB" id="4062651at2759"/>
<dbReference type="AlphaFoldDB" id="A0A8K0XLI6"/>
<dbReference type="InterPro" id="IPR011009">
    <property type="entry name" value="Kinase-like_dom_sf"/>
</dbReference>